<protein>
    <submittedName>
        <fullName evidence="1">Uncharacterized protein</fullName>
    </submittedName>
</protein>
<dbReference type="AlphaFoldDB" id="A0A2D3V1S7"/>
<evidence type="ECO:0000313" key="2">
    <source>
        <dbReference type="Proteomes" id="UP000225277"/>
    </source>
</evidence>
<dbReference type="Proteomes" id="UP000225277">
    <property type="component" value="Unassembled WGS sequence"/>
</dbReference>
<reference evidence="1 2" key="1">
    <citation type="submission" date="2016-03" db="EMBL/GenBank/DDBJ databases">
        <authorList>
            <person name="Ploux O."/>
        </authorList>
    </citation>
    <scope>NUCLEOTIDE SEQUENCE [LARGE SCALE GENOMIC DNA]</scope>
    <source>
        <strain evidence="1 2">URUG2</strain>
    </source>
</reference>
<organism evidence="1 2">
    <name type="scientific">Ramularia collo-cygni</name>
    <dbReference type="NCBI Taxonomy" id="112498"/>
    <lineage>
        <taxon>Eukaryota</taxon>
        <taxon>Fungi</taxon>
        <taxon>Dikarya</taxon>
        <taxon>Ascomycota</taxon>
        <taxon>Pezizomycotina</taxon>
        <taxon>Dothideomycetes</taxon>
        <taxon>Dothideomycetidae</taxon>
        <taxon>Mycosphaerellales</taxon>
        <taxon>Mycosphaerellaceae</taxon>
        <taxon>Ramularia</taxon>
    </lineage>
</organism>
<accession>A0A2D3V1S7</accession>
<gene>
    <name evidence="1" type="ORF">RCC_01315</name>
</gene>
<evidence type="ECO:0000313" key="1">
    <source>
        <dbReference type="EMBL" id="CZT15459.1"/>
    </source>
</evidence>
<proteinExistence type="predicted"/>
<dbReference type="EMBL" id="FJUY01000001">
    <property type="protein sequence ID" value="CZT15459.1"/>
    <property type="molecule type" value="Genomic_DNA"/>
</dbReference>
<dbReference type="OrthoDB" id="3650064at2759"/>
<dbReference type="GeneID" id="35596588"/>
<name>A0A2D3V1S7_9PEZI</name>
<keyword evidence="2" id="KW-1185">Reference proteome</keyword>
<sequence>MAASIDSADLRLLLEKLPQELYDMIYKDVFTATPCSRNPTTGQGVNNNMLQVSRHTRAEYAKTYYGPGAEFVFNHRDDPFSYVAMISWIETLPAEHVNLIDHILFILEKETEEDGTRMDVDVDTSIEVQKLELAVKFIPDHVVDKCDYRFVVVIDPDESRLSIMEALESRAYIFGARRSKRWLRRIWAATQPASHLRKLQRPS</sequence>
<dbReference type="RefSeq" id="XP_023622355.1">
    <property type="nucleotide sequence ID" value="XM_023766587.1"/>
</dbReference>